<feature type="transmembrane region" description="Helical" evidence="1">
    <location>
        <begin position="229"/>
        <end position="248"/>
    </location>
</feature>
<comment type="caution">
    <text evidence="2">The sequence shown here is derived from an EMBL/GenBank/DDBJ whole genome shotgun (WGS) entry which is preliminary data.</text>
</comment>
<dbReference type="SUPFAM" id="SSF55781">
    <property type="entry name" value="GAF domain-like"/>
    <property type="match status" value="2"/>
</dbReference>
<feature type="transmembrane region" description="Helical" evidence="1">
    <location>
        <begin position="156"/>
        <end position="175"/>
    </location>
</feature>
<evidence type="ECO:0000256" key="1">
    <source>
        <dbReference type="SAM" id="Phobius"/>
    </source>
</evidence>
<feature type="transmembrane region" description="Helical" evidence="1">
    <location>
        <begin position="98"/>
        <end position="118"/>
    </location>
</feature>
<keyword evidence="3" id="KW-1185">Reference proteome</keyword>
<keyword evidence="1" id="KW-0472">Membrane</keyword>
<keyword evidence="1" id="KW-1133">Transmembrane helix</keyword>
<name>A0A402AZD8_9CHLR</name>
<dbReference type="RefSeq" id="WP_126557649.1">
    <property type="nucleotide sequence ID" value="NZ_BIFS01000002.1"/>
</dbReference>
<reference evidence="3" key="1">
    <citation type="submission" date="2018-12" db="EMBL/GenBank/DDBJ databases">
        <title>Tengunoibacter tsumagoiensis gen. nov., sp. nov., Dictyobacter kobayashii sp. nov., D. alpinus sp. nov., and D. joshuensis sp. nov. and description of Dictyobacteraceae fam. nov. within the order Ktedonobacterales isolated from Tengu-no-mugimeshi.</title>
        <authorList>
            <person name="Wang C.M."/>
            <person name="Zheng Y."/>
            <person name="Sakai Y."/>
            <person name="Toyoda A."/>
            <person name="Minakuchi Y."/>
            <person name="Abe K."/>
            <person name="Yokota A."/>
            <person name="Yabe S."/>
        </authorList>
    </citation>
    <scope>NUCLEOTIDE SEQUENCE [LARGE SCALE GENOMIC DNA]</scope>
    <source>
        <strain evidence="3">Uno11</strain>
    </source>
</reference>
<organism evidence="2 3">
    <name type="scientific">Dictyobacter kobayashii</name>
    <dbReference type="NCBI Taxonomy" id="2014872"/>
    <lineage>
        <taxon>Bacteria</taxon>
        <taxon>Bacillati</taxon>
        <taxon>Chloroflexota</taxon>
        <taxon>Ktedonobacteria</taxon>
        <taxon>Ktedonobacterales</taxon>
        <taxon>Dictyobacteraceae</taxon>
        <taxon>Dictyobacter</taxon>
    </lineage>
</organism>
<sequence>MRIKSQHQRWFFLCLVGCVILGILAVKSILYFQSKELTLWDILSFGVSAFTASFFYFLGAIVWRYTIHQSNTIFFFGFCGAMACVFATETSATINIEGFSLIASFGSVVALFFLACFFRAFPSTSLPGSLLYTAAILVSTGIAILAQGIYIFTNDLISRTIFLVLLVALILLIIARLSYVWRYYHVKQETQQIRKITWVFSGFIVATIFWAVTTLVPQSMNLPSLPGEISTLPMAFFPLALAIAILRYQLLVLTSYIRNSILYLVRILGFALICYFGFILENVIHGTHAQKTLIAIIFCFGGAMAVWWGTRPLIDVLFFQDLRKYRMGRQPEATTGETKDIVEDLIQACMQRLSILHSQIRCYVLDPTQASYRIVSDEPPEQNSFQQKIEHHFHQFANAREIPISHPWMPQLATQRRPAFLHELLGNETGSGILQRYLVQPEKEQDKELLLVPMLFEKHLIGLLILDEREEGLSYAGEDFFALQMLLERFVPAIEHSRVVARANSYSLLLSDLSSASILSGKDGSVDQLAQNYVLSIARSISGHAAIYRREGSQLLLMAEAGSAPKILTLNKMTIMHEDDGKPYFFELQEKESAPLPSLIARDTINTSFAWLPLRPGASEGLLLLSYGGPHIFSEDERHILLLFADQCGQRFEQFHVQDDLQQAIEYLKNLDKPRDAFMHRAVDELQPEVTKMEQALQLLKTAQSHMNSNARSTLIRQVQESSDGLTEMLDTLLTVQPVDLMGNCPNG</sequence>
<feature type="transmembrane region" description="Helical" evidence="1">
    <location>
        <begin position="260"/>
        <end position="280"/>
    </location>
</feature>
<feature type="transmembrane region" description="Helical" evidence="1">
    <location>
        <begin position="292"/>
        <end position="319"/>
    </location>
</feature>
<evidence type="ECO:0000313" key="3">
    <source>
        <dbReference type="Proteomes" id="UP000287188"/>
    </source>
</evidence>
<dbReference type="Gene3D" id="3.30.450.40">
    <property type="match status" value="1"/>
</dbReference>
<feature type="transmembrane region" description="Helical" evidence="1">
    <location>
        <begin position="73"/>
        <end position="92"/>
    </location>
</feature>
<dbReference type="Proteomes" id="UP000287188">
    <property type="component" value="Unassembled WGS sequence"/>
</dbReference>
<dbReference type="InterPro" id="IPR029016">
    <property type="entry name" value="GAF-like_dom_sf"/>
</dbReference>
<dbReference type="AlphaFoldDB" id="A0A402AZD8"/>
<protein>
    <recommendedName>
        <fullName evidence="4">GAF domain-containing protein</fullName>
    </recommendedName>
</protein>
<gene>
    <name evidence="2" type="ORF">KDK_82480</name>
</gene>
<keyword evidence="1" id="KW-0812">Transmembrane</keyword>
<evidence type="ECO:0000313" key="2">
    <source>
        <dbReference type="EMBL" id="GCE24448.1"/>
    </source>
</evidence>
<dbReference type="OrthoDB" id="118142at2"/>
<evidence type="ECO:0008006" key="4">
    <source>
        <dbReference type="Google" id="ProtNLM"/>
    </source>
</evidence>
<accession>A0A402AZD8</accession>
<feature type="transmembrane region" description="Helical" evidence="1">
    <location>
        <begin position="38"/>
        <end position="61"/>
    </location>
</feature>
<feature type="transmembrane region" description="Helical" evidence="1">
    <location>
        <begin position="196"/>
        <end position="217"/>
    </location>
</feature>
<feature type="transmembrane region" description="Helical" evidence="1">
    <location>
        <begin position="130"/>
        <end position="150"/>
    </location>
</feature>
<proteinExistence type="predicted"/>
<feature type="transmembrane region" description="Helical" evidence="1">
    <location>
        <begin position="12"/>
        <end position="32"/>
    </location>
</feature>
<dbReference type="EMBL" id="BIFS01000002">
    <property type="protein sequence ID" value="GCE24448.1"/>
    <property type="molecule type" value="Genomic_DNA"/>
</dbReference>